<dbReference type="RefSeq" id="WP_147546543.1">
    <property type="nucleotide sequence ID" value="NZ_SAYD01000018.1"/>
</dbReference>
<sequence length="256" mass="28392">MNIFCFTNKGANSKINTDTILFNSEAISGNPLIINEQNNYSHFINSIEGSVLGVIADGLGDNFASKLAVETYNENFLDLIEAVGEQEIINWIMHNFIKLEVNAARESADDKIKAMSGASIAGILYHKFAGVFIFHAGDSKIFAVDKDKAMQITKDHINGYGLENCACAGGGHYISIEGARRNKNHNYFIATNSMCELLSKKYNSVEEGVFDIMKIDNAENSINELKKLSEDYEDNTTALGIKKFIKEFEDTKGFIK</sequence>
<reference evidence="1 2" key="1">
    <citation type="journal article" date="1992" name="Lakartidningen">
        <title>[Penicillin V and not amoxicillin is the first choice preparation in acute otitis].</title>
        <authorList>
            <person name="Kamme C."/>
            <person name="Lundgren K."/>
            <person name="Prellner K."/>
        </authorList>
    </citation>
    <scope>NUCLEOTIDE SEQUENCE [LARGE SCALE GENOMIC DNA]</scope>
    <source>
        <strain evidence="1 2">PC3997IV</strain>
    </source>
</reference>
<evidence type="ECO:0000313" key="2">
    <source>
        <dbReference type="Proteomes" id="UP000325002"/>
    </source>
</evidence>
<name>A0A5C8EKN2_9SPIR</name>
<dbReference type="AlphaFoldDB" id="A0A5C8EKN2"/>
<accession>A0A5C8EKN2</accession>
<dbReference type="Gene3D" id="3.60.40.10">
    <property type="entry name" value="PPM-type phosphatase domain"/>
    <property type="match status" value="1"/>
</dbReference>
<evidence type="ECO:0000313" key="1">
    <source>
        <dbReference type="EMBL" id="TXJ38567.1"/>
    </source>
</evidence>
<dbReference type="SUPFAM" id="SSF81606">
    <property type="entry name" value="PP2C-like"/>
    <property type="match status" value="1"/>
</dbReference>
<dbReference type="EMBL" id="SAYD01000018">
    <property type="protein sequence ID" value="TXJ38567.1"/>
    <property type="molecule type" value="Genomic_DNA"/>
</dbReference>
<protein>
    <submittedName>
        <fullName evidence="1">Serine/threonine protein phosphatase</fullName>
    </submittedName>
</protein>
<proteinExistence type="predicted"/>
<dbReference type="InterPro" id="IPR036457">
    <property type="entry name" value="PPM-type-like_dom_sf"/>
</dbReference>
<dbReference type="Proteomes" id="UP000325002">
    <property type="component" value="Unassembled WGS sequence"/>
</dbReference>
<comment type="caution">
    <text evidence="1">The sequence shown here is derived from an EMBL/GenBank/DDBJ whole genome shotgun (WGS) entry which is preliminary data.</text>
</comment>
<organism evidence="1 2">
    <name type="scientific">Brachyspira aalborgi</name>
    <dbReference type="NCBI Taxonomy" id="29522"/>
    <lineage>
        <taxon>Bacteria</taxon>
        <taxon>Pseudomonadati</taxon>
        <taxon>Spirochaetota</taxon>
        <taxon>Spirochaetia</taxon>
        <taxon>Brachyspirales</taxon>
        <taxon>Brachyspiraceae</taxon>
        <taxon>Brachyspira</taxon>
    </lineage>
</organism>
<gene>
    <name evidence="1" type="ORF">EPJ81_05360</name>
</gene>